<keyword evidence="2" id="KW-0408">Iron</keyword>
<dbReference type="Gene3D" id="3.90.45.10">
    <property type="entry name" value="Peptide deformylase"/>
    <property type="match status" value="1"/>
</dbReference>
<evidence type="ECO:0000256" key="1">
    <source>
        <dbReference type="ARBA" id="ARBA00010759"/>
    </source>
</evidence>
<evidence type="ECO:0000313" key="4">
    <source>
        <dbReference type="EMBL" id="SEH15250.1"/>
    </source>
</evidence>
<feature type="region of interest" description="Disordered" evidence="3">
    <location>
        <begin position="1"/>
        <end position="54"/>
    </location>
</feature>
<comment type="cofactor">
    <cofactor evidence="2">
        <name>Fe(2+)</name>
        <dbReference type="ChEBI" id="CHEBI:29033"/>
    </cofactor>
    <text evidence="2">Binds 1 Fe(2+) ion.</text>
</comment>
<dbReference type="GO" id="GO:0006412">
    <property type="term" value="P:translation"/>
    <property type="evidence" value="ECO:0007669"/>
    <property type="project" value="UniProtKB-UniRule"/>
</dbReference>
<sequence>MSGRAGVESTTVSRTLADVPTDRTTSLGEACERPPGRLEGELREPQQLDPETAARRRRALARIRQYGDPILRSRATPVARFDNELRRQAQEMIELMRDALGIGLAAPQAGLSQRLLVYQIDEESEARVLVNPELVWHSEELEVAEEGCLSLPGVLLEVERPLAIRVVAQQLDGAAIELEASGLEARVIQHELDHLDGILILDRVPRDQRRAALRALREALERPAAGADVVLSSPAAASDSSSPRDQSSPVTASD</sequence>
<dbReference type="HAMAP" id="MF_00163">
    <property type="entry name" value="Pep_deformylase"/>
    <property type="match status" value="1"/>
</dbReference>
<feature type="binding site" evidence="2">
    <location>
        <position position="194"/>
    </location>
    <ligand>
        <name>Fe cation</name>
        <dbReference type="ChEBI" id="CHEBI:24875"/>
    </ligand>
</feature>
<evidence type="ECO:0000256" key="3">
    <source>
        <dbReference type="SAM" id="MobiDB-lite"/>
    </source>
</evidence>
<dbReference type="EC" id="3.5.1.88" evidence="2"/>
<dbReference type="Pfam" id="PF01327">
    <property type="entry name" value="Pep_deformylase"/>
    <property type="match status" value="1"/>
</dbReference>
<feature type="region of interest" description="Disordered" evidence="3">
    <location>
        <begin position="230"/>
        <end position="254"/>
    </location>
</feature>
<keyword evidence="2" id="KW-0648">Protein biosynthesis</keyword>
<keyword evidence="2" id="KW-0479">Metal-binding</keyword>
<evidence type="ECO:0000256" key="2">
    <source>
        <dbReference type="HAMAP-Rule" id="MF_00163"/>
    </source>
</evidence>
<keyword evidence="5" id="KW-1185">Reference proteome</keyword>
<comment type="catalytic activity">
    <reaction evidence="2">
        <text>N-terminal N-formyl-L-methionyl-[peptide] + H2O = N-terminal L-methionyl-[peptide] + formate</text>
        <dbReference type="Rhea" id="RHEA:24420"/>
        <dbReference type="Rhea" id="RHEA-COMP:10639"/>
        <dbReference type="Rhea" id="RHEA-COMP:10640"/>
        <dbReference type="ChEBI" id="CHEBI:15377"/>
        <dbReference type="ChEBI" id="CHEBI:15740"/>
        <dbReference type="ChEBI" id="CHEBI:49298"/>
        <dbReference type="ChEBI" id="CHEBI:64731"/>
        <dbReference type="EC" id="3.5.1.88"/>
    </reaction>
</comment>
<evidence type="ECO:0000313" key="5">
    <source>
        <dbReference type="Proteomes" id="UP000222056"/>
    </source>
</evidence>
<dbReference type="GO" id="GO:0042586">
    <property type="term" value="F:peptide deformylase activity"/>
    <property type="evidence" value="ECO:0007669"/>
    <property type="project" value="UniProtKB-UniRule"/>
</dbReference>
<feature type="compositionally biased region" description="Basic and acidic residues" evidence="3">
    <location>
        <begin position="30"/>
        <end position="46"/>
    </location>
</feature>
<dbReference type="SUPFAM" id="SSF56420">
    <property type="entry name" value="Peptide deformylase"/>
    <property type="match status" value="1"/>
</dbReference>
<dbReference type="Proteomes" id="UP000222056">
    <property type="component" value="Unassembled WGS sequence"/>
</dbReference>
<dbReference type="NCBIfam" id="TIGR00079">
    <property type="entry name" value="pept_deformyl"/>
    <property type="match status" value="1"/>
</dbReference>
<comment type="function">
    <text evidence="2">Removes the formyl group from the N-terminal Met of newly synthesized proteins. Requires at least a dipeptide for an efficient rate of reaction. N-terminal L-methionine is a prerequisite for activity but the enzyme has broad specificity at other positions.</text>
</comment>
<proteinExistence type="inferred from homology"/>
<gene>
    <name evidence="2" type="primary">def</name>
    <name evidence="4" type="ORF">SAMN02745716_1888</name>
</gene>
<dbReference type="STRING" id="29539.SAMN02745716_1888"/>
<dbReference type="PRINTS" id="PR01576">
    <property type="entry name" value="PDEFORMYLASE"/>
</dbReference>
<keyword evidence="2" id="KW-0378">Hydrolase</keyword>
<dbReference type="InterPro" id="IPR036821">
    <property type="entry name" value="Peptide_deformylase_sf"/>
</dbReference>
<accession>A0A1H6FY78</accession>
<dbReference type="AlphaFoldDB" id="A0A1H6FY78"/>
<feature type="active site" evidence="2">
    <location>
        <position position="191"/>
    </location>
</feature>
<dbReference type="PANTHER" id="PTHR10458:SF22">
    <property type="entry name" value="PEPTIDE DEFORMYLASE"/>
    <property type="match status" value="1"/>
</dbReference>
<dbReference type="NCBIfam" id="NF001159">
    <property type="entry name" value="PRK00150.1-3"/>
    <property type="match status" value="1"/>
</dbReference>
<dbReference type="EMBL" id="FNWJ01000002">
    <property type="protein sequence ID" value="SEH15250.1"/>
    <property type="molecule type" value="Genomic_DNA"/>
</dbReference>
<feature type="binding site" evidence="2">
    <location>
        <position position="190"/>
    </location>
    <ligand>
        <name>Fe cation</name>
        <dbReference type="ChEBI" id="CHEBI:24875"/>
    </ligand>
</feature>
<protein>
    <recommendedName>
        <fullName evidence="2">Peptide deformylase</fullName>
        <shortName evidence="2">PDF</shortName>
        <ecNumber evidence="2">3.5.1.88</ecNumber>
    </recommendedName>
    <alternativeName>
        <fullName evidence="2">Polypeptide deformylase</fullName>
    </alternativeName>
</protein>
<dbReference type="GO" id="GO:0046872">
    <property type="term" value="F:metal ion binding"/>
    <property type="evidence" value="ECO:0007669"/>
    <property type="project" value="UniProtKB-KW"/>
</dbReference>
<name>A0A1H6FY78_THEAL</name>
<organism evidence="4 5">
    <name type="scientific">Thermoleophilum album</name>
    <dbReference type="NCBI Taxonomy" id="29539"/>
    <lineage>
        <taxon>Bacteria</taxon>
        <taxon>Bacillati</taxon>
        <taxon>Actinomycetota</taxon>
        <taxon>Thermoleophilia</taxon>
        <taxon>Thermoleophilales</taxon>
        <taxon>Thermoleophilaceae</taxon>
        <taxon>Thermoleophilum</taxon>
    </lineage>
</organism>
<comment type="similarity">
    <text evidence="1 2">Belongs to the polypeptide deformylase family.</text>
</comment>
<dbReference type="InterPro" id="IPR023635">
    <property type="entry name" value="Peptide_deformylase"/>
</dbReference>
<dbReference type="PANTHER" id="PTHR10458">
    <property type="entry name" value="PEPTIDE DEFORMYLASE"/>
    <property type="match status" value="1"/>
</dbReference>
<feature type="binding site" evidence="2">
    <location>
        <position position="148"/>
    </location>
    <ligand>
        <name>Fe cation</name>
        <dbReference type="ChEBI" id="CHEBI:24875"/>
    </ligand>
</feature>
<reference evidence="5" key="1">
    <citation type="submission" date="2016-10" db="EMBL/GenBank/DDBJ databases">
        <authorList>
            <person name="Varghese N."/>
            <person name="Submissions S."/>
        </authorList>
    </citation>
    <scope>NUCLEOTIDE SEQUENCE [LARGE SCALE GENOMIC DNA]</scope>
    <source>
        <strain evidence="5">ATCC 35263</strain>
    </source>
</reference>
<dbReference type="CDD" id="cd00487">
    <property type="entry name" value="Pep_deformylase"/>
    <property type="match status" value="1"/>
</dbReference>